<feature type="transmembrane region" description="Helical" evidence="9">
    <location>
        <begin position="264"/>
        <end position="283"/>
    </location>
</feature>
<dbReference type="InterPro" id="IPR044669">
    <property type="entry name" value="YneE/VCCN1/2-like"/>
</dbReference>
<dbReference type="RefSeq" id="WP_090993313.1">
    <property type="nucleotide sequence ID" value="NZ_FOPP01000004.1"/>
</dbReference>
<comment type="subcellular location">
    <subcellularLocation>
        <location evidence="1">Cell membrane</location>
        <topology evidence="1">Multi-pass membrane protein</topology>
    </subcellularLocation>
</comment>
<dbReference type="PANTHER" id="PTHR33281">
    <property type="entry name" value="UPF0187 PROTEIN YNEE"/>
    <property type="match status" value="1"/>
</dbReference>
<gene>
    <name evidence="10" type="ORF">SAMN04489864_104389</name>
</gene>
<evidence type="ECO:0000256" key="5">
    <source>
        <dbReference type="ARBA" id="ARBA00022989"/>
    </source>
</evidence>
<dbReference type="Proteomes" id="UP000199666">
    <property type="component" value="Unassembled WGS sequence"/>
</dbReference>
<evidence type="ECO:0000256" key="3">
    <source>
        <dbReference type="ARBA" id="ARBA00022475"/>
    </source>
</evidence>
<evidence type="ECO:0000256" key="6">
    <source>
        <dbReference type="ARBA" id="ARBA00023065"/>
    </source>
</evidence>
<evidence type="ECO:0000256" key="1">
    <source>
        <dbReference type="ARBA" id="ARBA00004651"/>
    </source>
</evidence>
<dbReference type="Pfam" id="PF25539">
    <property type="entry name" value="Bestrophin_2"/>
    <property type="match status" value="1"/>
</dbReference>
<dbReference type="AlphaFoldDB" id="A0A1I2WYQ8"/>
<feature type="transmembrane region" description="Helical" evidence="9">
    <location>
        <begin position="21"/>
        <end position="41"/>
    </location>
</feature>
<dbReference type="EMBL" id="FOPP01000004">
    <property type="protein sequence ID" value="SFH06430.1"/>
    <property type="molecule type" value="Genomic_DNA"/>
</dbReference>
<keyword evidence="5 9" id="KW-1133">Transmembrane helix</keyword>
<evidence type="ECO:0000256" key="4">
    <source>
        <dbReference type="ARBA" id="ARBA00022692"/>
    </source>
</evidence>
<keyword evidence="4 9" id="KW-0812">Transmembrane</keyword>
<dbReference type="GO" id="GO:0005254">
    <property type="term" value="F:chloride channel activity"/>
    <property type="evidence" value="ECO:0007669"/>
    <property type="project" value="InterPro"/>
</dbReference>
<name>A0A1I2WYQ8_9SPHI</name>
<feature type="transmembrane region" description="Helical" evidence="9">
    <location>
        <begin position="47"/>
        <end position="65"/>
    </location>
</feature>
<evidence type="ECO:0000256" key="9">
    <source>
        <dbReference type="SAM" id="Phobius"/>
    </source>
</evidence>
<dbReference type="OrthoDB" id="445589at2"/>
<organism evidence="10 11">
    <name type="scientific">Pedobacter insulae</name>
    <dbReference type="NCBI Taxonomy" id="414048"/>
    <lineage>
        <taxon>Bacteria</taxon>
        <taxon>Pseudomonadati</taxon>
        <taxon>Bacteroidota</taxon>
        <taxon>Sphingobacteriia</taxon>
        <taxon>Sphingobacteriales</taxon>
        <taxon>Sphingobacteriaceae</taxon>
        <taxon>Pedobacter</taxon>
    </lineage>
</organism>
<evidence type="ECO:0000256" key="7">
    <source>
        <dbReference type="ARBA" id="ARBA00023136"/>
    </source>
</evidence>
<dbReference type="STRING" id="414048.SAMN04489864_104389"/>
<keyword evidence="6" id="KW-0406">Ion transport</keyword>
<evidence type="ECO:0000256" key="8">
    <source>
        <dbReference type="ARBA" id="ARBA00034708"/>
    </source>
</evidence>
<comment type="similarity">
    <text evidence="8">Belongs to the anion channel-forming bestrophin (TC 1.A.46) family.</text>
</comment>
<sequence length="335" mass="38837">MHTGKRYTPWEFAKWTFRDTIWLLLIAAVPTILYAMGWHFLSLPWQPVAVLGTALAFIVGFKNNASYGRLWEARQIYGAVINDSRSFAFTLRDALGGKDNKTVQEMFYRHFAWLTALRFQLREPRSWENTNRRENQDFLQGTYNIPEWGTKLDEELKKYLSEDEFAYILSKKNRATQLIALQSESLARLKKDGVINDIQWMELQNGITRLIDDQGKAERIKNFPYPRNFASVTTYLLFVFIFLLPFGLLKEYSALGNGTFLEGYTIWFNIPLSAMVAWAFHILDTIGESSVNPFEGSANDIPVTQISRMLEIDMRDMLDEKELPEPIVAKNNILM</sequence>
<evidence type="ECO:0000313" key="11">
    <source>
        <dbReference type="Proteomes" id="UP000199666"/>
    </source>
</evidence>
<keyword evidence="3" id="KW-1003">Cell membrane</keyword>
<evidence type="ECO:0000313" key="10">
    <source>
        <dbReference type="EMBL" id="SFH06430.1"/>
    </source>
</evidence>
<keyword evidence="7 9" id="KW-0472">Membrane</keyword>
<reference evidence="10 11" key="1">
    <citation type="submission" date="2016-10" db="EMBL/GenBank/DDBJ databases">
        <authorList>
            <person name="de Groot N.N."/>
        </authorList>
    </citation>
    <scope>NUCLEOTIDE SEQUENCE [LARGE SCALE GENOMIC DNA]</scope>
    <source>
        <strain evidence="10 11">DSM 18684</strain>
    </source>
</reference>
<proteinExistence type="inferred from homology"/>
<keyword evidence="11" id="KW-1185">Reference proteome</keyword>
<feature type="transmembrane region" description="Helical" evidence="9">
    <location>
        <begin position="229"/>
        <end position="249"/>
    </location>
</feature>
<protein>
    <submittedName>
        <fullName evidence="10">Putative membrane protein</fullName>
    </submittedName>
</protein>
<evidence type="ECO:0000256" key="2">
    <source>
        <dbReference type="ARBA" id="ARBA00022448"/>
    </source>
</evidence>
<keyword evidence="2" id="KW-0813">Transport</keyword>
<dbReference type="GO" id="GO:0005886">
    <property type="term" value="C:plasma membrane"/>
    <property type="evidence" value="ECO:0007669"/>
    <property type="project" value="UniProtKB-SubCell"/>
</dbReference>
<dbReference type="PANTHER" id="PTHR33281:SF19">
    <property type="entry name" value="VOLTAGE-DEPENDENT ANION CHANNEL-FORMING PROTEIN YNEE"/>
    <property type="match status" value="1"/>
</dbReference>
<accession>A0A1I2WYQ8</accession>